<protein>
    <submittedName>
        <fullName evidence="1">Phytanoyl-dioxygenase family protein</fullName>
    </submittedName>
</protein>
<gene>
    <name evidence="1" type="ORF">ATEIFO6365_0010037500</name>
</gene>
<evidence type="ECO:0000313" key="2">
    <source>
        <dbReference type="Proteomes" id="UP000452235"/>
    </source>
</evidence>
<keyword evidence="1" id="KW-0560">Oxidoreductase</keyword>
<organism evidence="1 2">
    <name type="scientific">Aspergillus terreus</name>
    <dbReference type="NCBI Taxonomy" id="33178"/>
    <lineage>
        <taxon>Eukaryota</taxon>
        <taxon>Fungi</taxon>
        <taxon>Dikarya</taxon>
        <taxon>Ascomycota</taxon>
        <taxon>Pezizomycotina</taxon>
        <taxon>Eurotiomycetes</taxon>
        <taxon>Eurotiomycetidae</taxon>
        <taxon>Eurotiales</taxon>
        <taxon>Aspergillaceae</taxon>
        <taxon>Aspergillus</taxon>
        <taxon>Aspergillus subgen. Circumdati</taxon>
    </lineage>
</organism>
<dbReference type="Proteomes" id="UP000452235">
    <property type="component" value="Unassembled WGS sequence"/>
</dbReference>
<dbReference type="EMBL" id="BLJY01000010">
    <property type="protein sequence ID" value="GFF19602.1"/>
    <property type="molecule type" value="Genomic_DNA"/>
</dbReference>
<reference evidence="1 2" key="1">
    <citation type="submission" date="2020-01" db="EMBL/GenBank/DDBJ databases">
        <title>Aspergillus terreus IFO 6365 whole genome shotgun sequence.</title>
        <authorList>
            <person name="Kanamasa S."/>
            <person name="Takahashi H."/>
        </authorList>
    </citation>
    <scope>NUCLEOTIDE SEQUENCE [LARGE SCALE GENOMIC DNA]</scope>
    <source>
        <strain evidence="1 2">IFO 6365</strain>
    </source>
</reference>
<dbReference type="GO" id="GO:0051213">
    <property type="term" value="F:dioxygenase activity"/>
    <property type="evidence" value="ECO:0007669"/>
    <property type="project" value="UniProtKB-KW"/>
</dbReference>
<comment type="caution">
    <text evidence="1">The sequence shown here is derived from an EMBL/GenBank/DDBJ whole genome shotgun (WGS) entry which is preliminary data.</text>
</comment>
<accession>A0A5M3Z9W0</accession>
<keyword evidence="1" id="KW-0223">Dioxygenase</keyword>
<evidence type="ECO:0000313" key="1">
    <source>
        <dbReference type="EMBL" id="GFF19602.1"/>
    </source>
</evidence>
<sequence length="583" mass="66601">MSLVKHDANETLANLRDFSSKINEEQPEELWVQGLHEHVKWEVKQESEGKRQYSESVEQTVREYLNAKGQECNVFRSPSFVEFSELNDLKDITKELEDTWKNAIKEVMKKRKSHSEELSELIKNPTADKLQGLATLEHQEIAELISDFLEKLSDKTYKLYETIPRASGSHYIRTHIVKFYSSLFRLLIDILQEWQLSRAQRWKNSFGSSFKGRLQSSIESLDYHIKELSDESTSIELKEIRKDVHAIGQVFGALAQAMLVGSHLDSWLDTDHSSVPLELLNHIPGFAAKRDASQPICLGRPWTPDTVPVACEATNKQDGYDDQNWTTQTILEDTAWMKDHVSSKRKANLFMESCYLSIDAQVYHRLLQWTTSISSEALWLEGPETMGEISRNTLTTAFIADKFRKLRVPVISYFCYYNPQDYLTFSRPQELLKMVYDLISQVVCLVPSDLSSALDSDHMPDLSPARIRRLSTDLNSLPNAISLLRDLLPLGPSVMACCVDGVQILDFPEESPWYQDCLKKFIEVLATTKPPYPRIRKLWLSTDGHSWALQDAVTAGWIEANHTNREDGTQPLALRALDVAGVT</sequence>
<proteinExistence type="predicted"/>
<dbReference type="AlphaFoldDB" id="A0A5M3Z9W0"/>
<keyword evidence="2" id="KW-1185">Reference proteome</keyword>
<name>A0A5M3Z9W0_ASPTE</name>
<dbReference type="OrthoDB" id="4840035at2759"/>